<keyword evidence="4" id="KW-1185">Reference proteome</keyword>
<evidence type="ECO:0000313" key="3">
    <source>
        <dbReference type="EMBL" id="MCB5195533.1"/>
    </source>
</evidence>
<protein>
    <submittedName>
        <fullName evidence="3">SPOR domain-containing protein</fullName>
    </submittedName>
</protein>
<accession>A0ABS8BIL4</accession>
<dbReference type="PROSITE" id="PS51724">
    <property type="entry name" value="SPOR"/>
    <property type="match status" value="1"/>
</dbReference>
<dbReference type="Pfam" id="PF05036">
    <property type="entry name" value="SPOR"/>
    <property type="match status" value="1"/>
</dbReference>
<dbReference type="RefSeq" id="WP_226763329.1">
    <property type="nucleotide sequence ID" value="NZ_JAJAWG010000002.1"/>
</dbReference>
<name>A0ABS8BIL4_9NEIS</name>
<sequence length="254" mass="27209">MKWLFIALVIVNLAVYGVSQLETPPSSIELTQREKNASAVKVVTGQLGQTTAVNIASEPQIASAPQATPKPKPKPTPTPTASPIPTASATPSSKPTPTPVADIGRCWRWAGITGEQIDNARSKIKTLNLIASETASGEASKVWVYMPPLASLEIAKQKAAQLAEMGVTDYFVVNNGGRWQNSISLGVFSNREAGERHLVELKALGVKSAVVREKDDTLKQASFSFKSLNPQQSDKLAKLSAQFSGSVLRENKCK</sequence>
<evidence type="ECO:0000259" key="2">
    <source>
        <dbReference type="PROSITE" id="PS51724"/>
    </source>
</evidence>
<feature type="compositionally biased region" description="Pro residues" evidence="1">
    <location>
        <begin position="68"/>
        <end position="82"/>
    </location>
</feature>
<dbReference type="Proteomes" id="UP001198034">
    <property type="component" value="Unassembled WGS sequence"/>
</dbReference>
<evidence type="ECO:0000313" key="4">
    <source>
        <dbReference type="Proteomes" id="UP001198034"/>
    </source>
</evidence>
<comment type="caution">
    <text evidence="3">The sequence shown here is derived from an EMBL/GenBank/DDBJ whole genome shotgun (WGS) entry which is preliminary data.</text>
</comment>
<dbReference type="InterPro" id="IPR007730">
    <property type="entry name" value="SPOR-like_dom"/>
</dbReference>
<dbReference type="SUPFAM" id="SSF110997">
    <property type="entry name" value="Sporulation related repeat"/>
    <property type="match status" value="1"/>
</dbReference>
<feature type="compositionally biased region" description="Low complexity" evidence="1">
    <location>
        <begin position="83"/>
        <end position="95"/>
    </location>
</feature>
<reference evidence="3 4" key="1">
    <citation type="submission" date="2021-10" db="EMBL/GenBank/DDBJ databases">
        <authorList>
            <person name="Chen M."/>
        </authorList>
    </citation>
    <scope>NUCLEOTIDE SEQUENCE [LARGE SCALE GENOMIC DNA]</scope>
    <source>
        <strain evidence="3 4">H3-26</strain>
    </source>
</reference>
<evidence type="ECO:0000256" key="1">
    <source>
        <dbReference type="SAM" id="MobiDB-lite"/>
    </source>
</evidence>
<feature type="region of interest" description="Disordered" evidence="1">
    <location>
        <begin position="54"/>
        <end position="100"/>
    </location>
</feature>
<dbReference type="EMBL" id="JAJAWG010000002">
    <property type="protein sequence ID" value="MCB5195533.1"/>
    <property type="molecule type" value="Genomic_DNA"/>
</dbReference>
<gene>
    <name evidence="3" type="ORF">LG219_04405</name>
</gene>
<organism evidence="3 4">
    <name type="scientific">Deefgea salmonis</name>
    <dbReference type="NCBI Taxonomy" id="2875502"/>
    <lineage>
        <taxon>Bacteria</taxon>
        <taxon>Pseudomonadati</taxon>
        <taxon>Pseudomonadota</taxon>
        <taxon>Betaproteobacteria</taxon>
        <taxon>Neisseriales</taxon>
        <taxon>Chitinibacteraceae</taxon>
        <taxon>Deefgea</taxon>
    </lineage>
</organism>
<feature type="domain" description="SPOR" evidence="2">
    <location>
        <begin position="136"/>
        <end position="213"/>
    </location>
</feature>
<proteinExistence type="predicted"/>
<dbReference type="InterPro" id="IPR036680">
    <property type="entry name" value="SPOR-like_sf"/>
</dbReference>